<dbReference type="InterPro" id="IPR035952">
    <property type="entry name" value="Rhomboid-like_sf"/>
</dbReference>
<evidence type="ECO:0000313" key="10">
    <source>
        <dbReference type="Proteomes" id="UP000216840"/>
    </source>
</evidence>
<keyword evidence="4" id="KW-0378">Hydrolase</keyword>
<evidence type="ECO:0000256" key="5">
    <source>
        <dbReference type="ARBA" id="ARBA00022989"/>
    </source>
</evidence>
<dbReference type="AlphaFoldDB" id="A0A265UQN3"/>
<evidence type="ECO:0000313" key="9">
    <source>
        <dbReference type="EMBL" id="OZV67615.1"/>
    </source>
</evidence>
<evidence type="ECO:0000256" key="2">
    <source>
        <dbReference type="ARBA" id="ARBA00009045"/>
    </source>
</evidence>
<keyword evidence="10" id="KW-1185">Reference proteome</keyword>
<evidence type="ECO:0000256" key="3">
    <source>
        <dbReference type="ARBA" id="ARBA00022692"/>
    </source>
</evidence>
<feature type="domain" description="Peptidase S54 rhomboid" evidence="8">
    <location>
        <begin position="47"/>
        <end position="119"/>
    </location>
</feature>
<feature type="transmembrane region" description="Helical" evidence="7">
    <location>
        <begin position="87"/>
        <end position="110"/>
    </location>
</feature>
<dbReference type="InterPro" id="IPR050925">
    <property type="entry name" value="Rhomboid_protease_S54"/>
</dbReference>
<comment type="subcellular location">
    <subcellularLocation>
        <location evidence="1">Membrane</location>
        <topology evidence="1">Multi-pass membrane protein</topology>
    </subcellularLocation>
</comment>
<keyword evidence="9" id="KW-0645">Protease</keyword>
<feature type="transmembrane region" description="Helical" evidence="7">
    <location>
        <begin position="221"/>
        <end position="239"/>
    </location>
</feature>
<gene>
    <name evidence="9" type="ORF">CA834_11745</name>
</gene>
<dbReference type="Gene3D" id="1.20.1540.10">
    <property type="entry name" value="Rhomboid-like"/>
    <property type="match status" value="1"/>
</dbReference>
<dbReference type="InterPro" id="IPR022764">
    <property type="entry name" value="Peptidase_S54_rhomboid_dom"/>
</dbReference>
<reference evidence="9 10" key="1">
    <citation type="submission" date="2017-05" db="EMBL/GenBank/DDBJ databases">
        <title>The draft genome sequence of Idiomarina salinarum WNB302.</title>
        <authorList>
            <person name="Sun Y."/>
            <person name="Chen B."/>
            <person name="Du Z."/>
        </authorList>
    </citation>
    <scope>NUCLEOTIDE SEQUENCE [LARGE SCALE GENOMIC DNA]</scope>
    <source>
        <strain evidence="9 10">WNB302</strain>
    </source>
</reference>
<sequence length="250" mass="28245">MRRGITDTVKHLLIINVIMFAGTYLIGNSELFYQWFALFFPKNELFQPWQVLTHMFMHGNLMHILFNMFALWMFGTAVEQIFGARKFLIFYLLSGLGAAVIQIGFLYYQFNSGLSELISSGIPEAEILNVLGEGKYDTRWVNILGSGFQSFISSYNSTMVGASGAIFGVLVAFGMLFPESKLMLIFLPIPIKAKYFIPAIIALDLFSALSGESIFSPSNTAYMAHVGGALTGFLLMYFWKKNETDKYRWN</sequence>
<evidence type="ECO:0000256" key="1">
    <source>
        <dbReference type="ARBA" id="ARBA00004141"/>
    </source>
</evidence>
<dbReference type="SMART" id="SM01160">
    <property type="entry name" value="DUF1751"/>
    <property type="match status" value="1"/>
</dbReference>
<protein>
    <submittedName>
        <fullName evidence="9">Rhomboid family intramembrane serine protease</fullName>
    </submittedName>
</protein>
<accession>A0A265UQN3</accession>
<evidence type="ECO:0000259" key="8">
    <source>
        <dbReference type="Pfam" id="PF01694"/>
    </source>
</evidence>
<dbReference type="PANTHER" id="PTHR43731">
    <property type="entry name" value="RHOMBOID PROTEASE"/>
    <property type="match status" value="1"/>
</dbReference>
<dbReference type="EMBL" id="NGJN01000006">
    <property type="protein sequence ID" value="OZV67615.1"/>
    <property type="molecule type" value="Genomic_DNA"/>
</dbReference>
<dbReference type="GO" id="GO:0004252">
    <property type="term" value="F:serine-type endopeptidase activity"/>
    <property type="evidence" value="ECO:0007669"/>
    <property type="project" value="InterPro"/>
</dbReference>
<feature type="transmembrane region" description="Helical" evidence="7">
    <location>
        <begin position="195"/>
        <end position="215"/>
    </location>
</feature>
<name>A0A265UQN3_9FLAO</name>
<dbReference type="RefSeq" id="WP_094968910.1">
    <property type="nucleotide sequence ID" value="NZ_NGJN01000006.1"/>
</dbReference>
<dbReference type="SUPFAM" id="SSF144091">
    <property type="entry name" value="Rhomboid-like"/>
    <property type="match status" value="2"/>
</dbReference>
<comment type="caution">
    <text evidence="9">The sequence shown here is derived from an EMBL/GenBank/DDBJ whole genome shotgun (WGS) entry which is preliminary data.</text>
</comment>
<dbReference type="PANTHER" id="PTHR43731:SF14">
    <property type="entry name" value="PRESENILIN-ASSOCIATED RHOMBOID-LIKE PROTEIN, MITOCHONDRIAL"/>
    <property type="match status" value="1"/>
</dbReference>
<dbReference type="OrthoDB" id="9807874at2"/>
<keyword evidence="5 7" id="KW-1133">Transmembrane helix</keyword>
<dbReference type="GO" id="GO:0016020">
    <property type="term" value="C:membrane"/>
    <property type="evidence" value="ECO:0007669"/>
    <property type="project" value="UniProtKB-SubCell"/>
</dbReference>
<comment type="similarity">
    <text evidence="2">Belongs to the peptidase S54 family.</text>
</comment>
<dbReference type="GO" id="GO:0006508">
    <property type="term" value="P:proteolysis"/>
    <property type="evidence" value="ECO:0007669"/>
    <property type="project" value="UniProtKB-KW"/>
</dbReference>
<proteinExistence type="inferred from homology"/>
<evidence type="ECO:0000256" key="6">
    <source>
        <dbReference type="ARBA" id="ARBA00023136"/>
    </source>
</evidence>
<feature type="domain" description="Peptidase S54 rhomboid" evidence="8">
    <location>
        <begin position="143"/>
        <end position="238"/>
    </location>
</feature>
<feature type="transmembrane region" description="Helical" evidence="7">
    <location>
        <begin position="56"/>
        <end position="75"/>
    </location>
</feature>
<keyword evidence="3 7" id="KW-0812">Transmembrane</keyword>
<dbReference type="Proteomes" id="UP000216840">
    <property type="component" value="Unassembled WGS sequence"/>
</dbReference>
<evidence type="ECO:0000256" key="4">
    <source>
        <dbReference type="ARBA" id="ARBA00022801"/>
    </source>
</evidence>
<dbReference type="Pfam" id="PF01694">
    <property type="entry name" value="Rhomboid"/>
    <property type="match status" value="2"/>
</dbReference>
<feature type="transmembrane region" description="Helical" evidence="7">
    <location>
        <begin position="12"/>
        <end position="36"/>
    </location>
</feature>
<organism evidence="9 10">
    <name type="scientific">Winogradskyella aurantia</name>
    <dbReference type="NCBI Taxonomy" id="1915063"/>
    <lineage>
        <taxon>Bacteria</taxon>
        <taxon>Pseudomonadati</taxon>
        <taxon>Bacteroidota</taxon>
        <taxon>Flavobacteriia</taxon>
        <taxon>Flavobacteriales</taxon>
        <taxon>Flavobacteriaceae</taxon>
        <taxon>Winogradskyella</taxon>
    </lineage>
</organism>
<evidence type="ECO:0000256" key="7">
    <source>
        <dbReference type="SAM" id="Phobius"/>
    </source>
</evidence>
<keyword evidence="6 7" id="KW-0472">Membrane</keyword>
<feature type="transmembrane region" description="Helical" evidence="7">
    <location>
        <begin position="154"/>
        <end position="174"/>
    </location>
</feature>